<evidence type="ECO:0000313" key="2">
    <source>
        <dbReference type="EMBL" id="MFD0725890.1"/>
    </source>
</evidence>
<keyword evidence="3" id="KW-1185">Reference proteome</keyword>
<reference evidence="3" key="1">
    <citation type="journal article" date="2019" name="Int. J. Syst. Evol. Microbiol.">
        <title>The Global Catalogue of Microorganisms (GCM) 10K type strain sequencing project: providing services to taxonomists for standard genome sequencing and annotation.</title>
        <authorList>
            <consortium name="The Broad Institute Genomics Platform"/>
            <consortium name="The Broad Institute Genome Sequencing Center for Infectious Disease"/>
            <person name="Wu L."/>
            <person name="Ma J."/>
        </authorList>
    </citation>
    <scope>NUCLEOTIDE SEQUENCE [LARGE SCALE GENOMIC DNA]</scope>
    <source>
        <strain evidence="3">CCUG 55585</strain>
    </source>
</reference>
<feature type="signal peptide" evidence="1">
    <location>
        <begin position="1"/>
        <end position="42"/>
    </location>
</feature>
<dbReference type="RefSeq" id="WP_386823466.1">
    <property type="nucleotide sequence ID" value="NZ_JBHTIF010000001.1"/>
</dbReference>
<dbReference type="Pfam" id="PF11231">
    <property type="entry name" value="DUF3034"/>
    <property type="match status" value="1"/>
</dbReference>
<dbReference type="Proteomes" id="UP001597110">
    <property type="component" value="Unassembled WGS sequence"/>
</dbReference>
<gene>
    <name evidence="2" type="ORF">ACFQ0E_09795</name>
</gene>
<protein>
    <submittedName>
        <fullName evidence="2">DUF3034 family protein</fullName>
    </submittedName>
</protein>
<proteinExistence type="predicted"/>
<sequence>MPSTRSTPYISAVLARHGRGAPLAASLALCFAALLLSTQVAAQELSDLQSDEPDAVAEPDNRATGGKLLLTAGVTQVEGAGGGGLTPWALIGGYGETGQFGASAYYTRVDVDDYSLDSYGALVGIHDRVELSVSRQVFDTEAVGAALGLGRGFEIRQDTVGVKVKLFGDAILEQDRWLPQVSLGVQRKRNDRGALVRAIGADSDSGTDVYLSATKLYLSQGVLVNGTLRYTEANQFGILGFGGDRRDGHSLQFEGSVAYLLNRTLAVGAEYRTKPDNLNIATEDDAWDVFLAWTPNRHVALTVAYVDLGNIVIRDRQRGVYASLQVGF</sequence>
<feature type="chain" id="PRO_5047304891" evidence="1">
    <location>
        <begin position="43"/>
        <end position="328"/>
    </location>
</feature>
<dbReference type="InterPro" id="IPR021393">
    <property type="entry name" value="DUF3034"/>
</dbReference>
<name>A0ABW2YC81_9GAMM</name>
<evidence type="ECO:0000313" key="3">
    <source>
        <dbReference type="Proteomes" id="UP001597110"/>
    </source>
</evidence>
<comment type="caution">
    <text evidence="2">The sequence shown here is derived from an EMBL/GenBank/DDBJ whole genome shotgun (WGS) entry which is preliminary data.</text>
</comment>
<keyword evidence="1" id="KW-0732">Signal</keyword>
<accession>A0ABW2YC81</accession>
<dbReference type="EMBL" id="JBHTIF010000001">
    <property type="protein sequence ID" value="MFD0725890.1"/>
    <property type="molecule type" value="Genomic_DNA"/>
</dbReference>
<organism evidence="2 3">
    <name type="scientific">Lysobacter brunescens</name>
    <dbReference type="NCBI Taxonomy" id="262323"/>
    <lineage>
        <taxon>Bacteria</taxon>
        <taxon>Pseudomonadati</taxon>
        <taxon>Pseudomonadota</taxon>
        <taxon>Gammaproteobacteria</taxon>
        <taxon>Lysobacterales</taxon>
        <taxon>Lysobacteraceae</taxon>
        <taxon>Lysobacter</taxon>
    </lineage>
</organism>
<evidence type="ECO:0000256" key="1">
    <source>
        <dbReference type="SAM" id="SignalP"/>
    </source>
</evidence>